<dbReference type="CDD" id="cd00070">
    <property type="entry name" value="GLECT"/>
    <property type="match status" value="1"/>
</dbReference>
<dbReference type="OrthoDB" id="9857238at2759"/>
<dbReference type="SMART" id="SM00908">
    <property type="entry name" value="Gal-bind_lectin"/>
    <property type="match status" value="1"/>
</dbReference>
<evidence type="ECO:0000256" key="3">
    <source>
        <dbReference type="RuleBase" id="RU102079"/>
    </source>
</evidence>
<dbReference type="PANTHER" id="PTHR11346">
    <property type="entry name" value="GALECTIN"/>
    <property type="match status" value="1"/>
</dbReference>
<sequence length="181" mass="20694">MNMAESHRVTAQGRKRWSLPPRTEADQSKPRAPWSGKEAERKLVVPFRGHISGGMHPGKKIVVLGIVNSRPDRFYVALTCGPGTTKEPPPNVALELCVRFRDRQVLRRACMSGSWGDVDRAIPYFPFIRDQPFKIEIHCEHSRFRVFVDGQQLFDFQHRLMSLLDIDTLWIKGSVTITKLA</sequence>
<dbReference type="Gene3D" id="2.60.120.200">
    <property type="match status" value="1"/>
</dbReference>
<dbReference type="InterPro" id="IPR013320">
    <property type="entry name" value="ConA-like_dom_sf"/>
</dbReference>
<feature type="domain" description="Galectin" evidence="5">
    <location>
        <begin position="47"/>
        <end position="181"/>
    </location>
</feature>
<comment type="function">
    <text evidence="1">Does not bind lactose, and may not bind carbohydrates.</text>
</comment>
<evidence type="ECO:0000256" key="1">
    <source>
        <dbReference type="ARBA" id="ARBA00003397"/>
    </source>
</evidence>
<gene>
    <name evidence="6" type="ORF">MMEN_LOCUS14203</name>
</gene>
<dbReference type="FunFam" id="2.60.120.200:FF:000046">
    <property type="entry name" value="Galectin"/>
    <property type="match status" value="1"/>
</dbReference>
<dbReference type="SMART" id="SM00276">
    <property type="entry name" value="GLECT"/>
    <property type="match status" value="1"/>
</dbReference>
<dbReference type="AlphaFoldDB" id="A0A8S4BGW7"/>
<organism evidence="6 7">
    <name type="scientific">Menidia menidia</name>
    <name type="common">Atlantic silverside</name>
    <dbReference type="NCBI Taxonomy" id="238744"/>
    <lineage>
        <taxon>Eukaryota</taxon>
        <taxon>Metazoa</taxon>
        <taxon>Chordata</taxon>
        <taxon>Craniata</taxon>
        <taxon>Vertebrata</taxon>
        <taxon>Euteleostomi</taxon>
        <taxon>Actinopterygii</taxon>
        <taxon>Neopterygii</taxon>
        <taxon>Teleostei</taxon>
        <taxon>Neoteleostei</taxon>
        <taxon>Acanthomorphata</taxon>
        <taxon>Ovalentaria</taxon>
        <taxon>Atherinomorphae</taxon>
        <taxon>Atheriniformes</taxon>
        <taxon>Atherinopsidae</taxon>
        <taxon>Menidiinae</taxon>
        <taxon>Menidia</taxon>
    </lineage>
</organism>
<evidence type="ECO:0000256" key="4">
    <source>
        <dbReference type="SAM" id="MobiDB-lite"/>
    </source>
</evidence>
<dbReference type="PANTHER" id="PTHR11346:SF98">
    <property type="entry name" value="GALECTIN-RELATED PROTEIN"/>
    <property type="match status" value="1"/>
</dbReference>
<reference evidence="6" key="1">
    <citation type="submission" date="2021-05" db="EMBL/GenBank/DDBJ databases">
        <authorList>
            <person name="Tigano A."/>
        </authorList>
    </citation>
    <scope>NUCLEOTIDE SEQUENCE</scope>
</reference>
<dbReference type="Pfam" id="PF00337">
    <property type="entry name" value="Gal-bind_lectin"/>
    <property type="match status" value="1"/>
</dbReference>
<dbReference type="EMBL" id="CAJRST010017779">
    <property type="protein sequence ID" value="CAG5947449.1"/>
    <property type="molecule type" value="Genomic_DNA"/>
</dbReference>
<keyword evidence="7" id="KW-1185">Reference proteome</keyword>
<evidence type="ECO:0000256" key="2">
    <source>
        <dbReference type="ARBA" id="ARBA00022734"/>
    </source>
</evidence>
<name>A0A8S4BGW7_9TELE</name>
<dbReference type="PROSITE" id="PS51304">
    <property type="entry name" value="GALECTIN"/>
    <property type="match status" value="1"/>
</dbReference>
<evidence type="ECO:0000259" key="5">
    <source>
        <dbReference type="PROSITE" id="PS51304"/>
    </source>
</evidence>
<evidence type="ECO:0000313" key="7">
    <source>
        <dbReference type="Proteomes" id="UP000677803"/>
    </source>
</evidence>
<keyword evidence="2 3" id="KW-0430">Lectin</keyword>
<dbReference type="SUPFAM" id="SSF49899">
    <property type="entry name" value="Concanavalin A-like lectins/glucanases"/>
    <property type="match status" value="1"/>
</dbReference>
<dbReference type="Proteomes" id="UP000677803">
    <property type="component" value="Unassembled WGS sequence"/>
</dbReference>
<feature type="region of interest" description="Disordered" evidence="4">
    <location>
        <begin position="1"/>
        <end position="37"/>
    </location>
</feature>
<dbReference type="GO" id="GO:0030246">
    <property type="term" value="F:carbohydrate binding"/>
    <property type="evidence" value="ECO:0007669"/>
    <property type="project" value="UniProtKB-UniRule"/>
</dbReference>
<dbReference type="InterPro" id="IPR001079">
    <property type="entry name" value="Galectin_CRD"/>
</dbReference>
<protein>
    <recommendedName>
        <fullName evidence="3">Galectin</fullName>
    </recommendedName>
</protein>
<comment type="caution">
    <text evidence="6">The sequence shown here is derived from an EMBL/GenBank/DDBJ whole genome shotgun (WGS) entry which is preliminary data.</text>
</comment>
<accession>A0A8S4BGW7</accession>
<dbReference type="InterPro" id="IPR044156">
    <property type="entry name" value="Galectin-like"/>
</dbReference>
<proteinExistence type="predicted"/>
<evidence type="ECO:0000313" key="6">
    <source>
        <dbReference type="EMBL" id="CAG5947449.1"/>
    </source>
</evidence>